<keyword evidence="2" id="KW-0472">Membrane</keyword>
<protein>
    <submittedName>
        <fullName evidence="4">Uncharacterized protein</fullName>
    </submittedName>
</protein>
<keyword evidence="2" id="KW-0812">Transmembrane</keyword>
<feature type="transmembrane region" description="Helical" evidence="2">
    <location>
        <begin position="97"/>
        <end position="115"/>
    </location>
</feature>
<evidence type="ECO:0000256" key="2">
    <source>
        <dbReference type="SAM" id="Phobius"/>
    </source>
</evidence>
<organism evidence="4 5">
    <name type="scientific">Morus notabilis</name>
    <dbReference type="NCBI Taxonomy" id="981085"/>
    <lineage>
        <taxon>Eukaryota</taxon>
        <taxon>Viridiplantae</taxon>
        <taxon>Streptophyta</taxon>
        <taxon>Embryophyta</taxon>
        <taxon>Tracheophyta</taxon>
        <taxon>Spermatophyta</taxon>
        <taxon>Magnoliopsida</taxon>
        <taxon>eudicotyledons</taxon>
        <taxon>Gunneridae</taxon>
        <taxon>Pentapetalae</taxon>
        <taxon>rosids</taxon>
        <taxon>fabids</taxon>
        <taxon>Rosales</taxon>
        <taxon>Moraceae</taxon>
        <taxon>Moreae</taxon>
        <taxon>Morus</taxon>
    </lineage>
</organism>
<keyword evidence="5" id="KW-1185">Reference proteome</keyword>
<accession>W9RSA3</accession>
<reference evidence="5" key="1">
    <citation type="submission" date="2013-01" db="EMBL/GenBank/DDBJ databases">
        <title>Draft Genome Sequence of a Mulberry Tree, Morus notabilis C.K. Schneid.</title>
        <authorList>
            <person name="He N."/>
            <person name="Zhao S."/>
        </authorList>
    </citation>
    <scope>NUCLEOTIDE SEQUENCE</scope>
</reference>
<evidence type="ECO:0000313" key="5">
    <source>
        <dbReference type="Proteomes" id="UP000030645"/>
    </source>
</evidence>
<dbReference type="AlphaFoldDB" id="W9RSA3"/>
<name>W9RSA3_9ROSA</name>
<evidence type="ECO:0000256" key="3">
    <source>
        <dbReference type="SAM" id="SignalP"/>
    </source>
</evidence>
<gene>
    <name evidence="4" type="ORF">L484_006361</name>
</gene>
<keyword evidence="3" id="KW-0732">Signal</keyword>
<proteinExistence type="predicted"/>
<feature type="signal peptide" evidence="3">
    <location>
        <begin position="1"/>
        <end position="18"/>
    </location>
</feature>
<sequence>MRTLLVVTVALFLVVAYCSQLQVEAKPKAVIVPDDPKPFGGAAIIRGGRRLLDLNRRGAKEDDDGKEPNISRGQQKQGETGDPNRLFFCAASTANSLAVVLAVASFVVFASLIAAEAKRFPSEDEFLIPNHELIRKQYSNVFGR</sequence>
<keyword evidence="2" id="KW-1133">Transmembrane helix</keyword>
<feature type="region of interest" description="Disordered" evidence="1">
    <location>
        <begin position="56"/>
        <end position="82"/>
    </location>
</feature>
<dbReference type="EMBL" id="KE345560">
    <property type="protein sequence ID" value="EXC06339.1"/>
    <property type="molecule type" value="Genomic_DNA"/>
</dbReference>
<evidence type="ECO:0000256" key="1">
    <source>
        <dbReference type="SAM" id="MobiDB-lite"/>
    </source>
</evidence>
<evidence type="ECO:0000313" key="4">
    <source>
        <dbReference type="EMBL" id="EXC06339.1"/>
    </source>
</evidence>
<dbReference type="Proteomes" id="UP000030645">
    <property type="component" value="Unassembled WGS sequence"/>
</dbReference>
<feature type="chain" id="PRO_5004928849" evidence="3">
    <location>
        <begin position="19"/>
        <end position="144"/>
    </location>
</feature>